<accession>A0A2N8RIL3</accession>
<dbReference type="GO" id="GO:0016158">
    <property type="term" value="F:inositol hexakisphosphate 3-phosphatase activity"/>
    <property type="evidence" value="ECO:0007669"/>
    <property type="project" value="InterPro"/>
</dbReference>
<sequence>MYALSKTALLGLCIALAACQSVKQDEPSNAVQLSSIEPVQDGLEYAQLMSNTPWSSAERIQLDAKGLHLVDASGRTLAEYAGRFEGLDHRADQQGLLLATVERKRQQAMLIGLDAKRAWSQPLYLPRTAFAIEGLCLYRDSARNDFVFLVGEEGVGEQWLVASQGRLLGEARRVRGLSLPPESAFCQTDDATAQLYVNEENVGLWRYPADAEAPLQREPVDLRQPFGHLAEAAAGMALVPGGLLALDPEAPALHLYRQTQDGWKADGVVALEDFDEPEQISARRTQDGIELLLADERGLHRARLAWQPQALAQTAPIISLPAAAETDAVPSLGDAADDPAIWVHPRNPAQSRVLGTDKKGGLLVYDLNGHEVQDLRVGRLNNVDVRSDFRLGAKQVDLAVASNRDRNSLHLFAIDRVSGMLADIGQIATPLTDIYGLCMFKDRQGGIHAIANDKDGTFVQYRLDGTTGQPRGELVRRFKVETQPEGCVADDRNERLFVGEEDVAVWVLDARAEAPTALEKVIDVGGPVHDDIEGLALYQGTSGDYLVISSQGNDSYVVLDAQAPYAVRGAFRIGLNAERGIDGASETDGLEVTSANLGGIWSRGMLVVQDGRKRMPEGAQNYKYLPWSAVADALGLD</sequence>
<dbReference type="EMBL" id="POUM01000002">
    <property type="protein sequence ID" value="PNF60925.1"/>
    <property type="molecule type" value="Genomic_DNA"/>
</dbReference>
<dbReference type="PROSITE" id="PS51662">
    <property type="entry name" value="BP_PHYTASE"/>
    <property type="match status" value="2"/>
</dbReference>
<name>A0A2N8RIL3_STUST</name>
<gene>
    <name evidence="3" type="ORF">CXK99_03095</name>
</gene>
<feature type="domain" description="BPP" evidence="2">
    <location>
        <begin position="310"/>
        <end position="634"/>
    </location>
</feature>
<protein>
    <submittedName>
        <fullName evidence="3">3-phytase</fullName>
    </submittedName>
</protein>
<evidence type="ECO:0000259" key="2">
    <source>
        <dbReference type="PROSITE" id="PS51662"/>
    </source>
</evidence>
<dbReference type="InterPro" id="IPR003431">
    <property type="entry name" value="B-propeller_Phytase"/>
</dbReference>
<organism evidence="3 4">
    <name type="scientific">Stutzerimonas stutzeri</name>
    <name type="common">Pseudomonas stutzeri</name>
    <dbReference type="NCBI Taxonomy" id="316"/>
    <lineage>
        <taxon>Bacteria</taxon>
        <taxon>Pseudomonadati</taxon>
        <taxon>Pseudomonadota</taxon>
        <taxon>Gammaproteobacteria</taxon>
        <taxon>Pseudomonadales</taxon>
        <taxon>Pseudomonadaceae</taxon>
        <taxon>Stutzerimonas</taxon>
    </lineage>
</organism>
<proteinExistence type="predicted"/>
<dbReference type="InterPro" id="IPR011042">
    <property type="entry name" value="6-blade_b-propeller_TolB-like"/>
</dbReference>
<dbReference type="PROSITE" id="PS51257">
    <property type="entry name" value="PROKAR_LIPOPROTEIN"/>
    <property type="match status" value="1"/>
</dbReference>
<dbReference type="AlphaFoldDB" id="A0A2N8RIL3"/>
<dbReference type="RefSeq" id="WP_102819737.1">
    <property type="nucleotide sequence ID" value="NZ_JAMOHR010000002.1"/>
</dbReference>
<dbReference type="Proteomes" id="UP000236003">
    <property type="component" value="Unassembled WGS sequence"/>
</dbReference>
<dbReference type="Gene3D" id="2.120.10.30">
    <property type="entry name" value="TolB, C-terminal domain"/>
    <property type="match status" value="2"/>
</dbReference>
<feature type="domain" description="BPP" evidence="2">
    <location>
        <begin position="29"/>
        <end position="309"/>
    </location>
</feature>
<evidence type="ECO:0000313" key="4">
    <source>
        <dbReference type="Proteomes" id="UP000236003"/>
    </source>
</evidence>
<feature type="chain" id="PRO_5014731266" evidence="1">
    <location>
        <begin position="18"/>
        <end position="637"/>
    </location>
</feature>
<evidence type="ECO:0000256" key="1">
    <source>
        <dbReference type="SAM" id="SignalP"/>
    </source>
</evidence>
<dbReference type="Pfam" id="PF02333">
    <property type="entry name" value="Phytase"/>
    <property type="match status" value="2"/>
</dbReference>
<feature type="signal peptide" evidence="1">
    <location>
        <begin position="1"/>
        <end position="17"/>
    </location>
</feature>
<comment type="caution">
    <text evidence="3">The sequence shown here is derived from an EMBL/GenBank/DDBJ whole genome shotgun (WGS) entry which is preliminary data.</text>
</comment>
<dbReference type="SUPFAM" id="SSF50956">
    <property type="entry name" value="Thermostable phytase (3-phytase)"/>
    <property type="match status" value="2"/>
</dbReference>
<reference evidence="3 4" key="1">
    <citation type="submission" date="2018-01" db="EMBL/GenBank/DDBJ databases">
        <title>Denitrification phenotypes of diverse strains of Pseudomonas stutzeri.</title>
        <authorList>
            <person name="Milligan D.A."/>
            <person name="Bergaust L."/>
            <person name="Bakken L.R."/>
            <person name="Frostegard A."/>
        </authorList>
    </citation>
    <scope>NUCLEOTIDE SEQUENCE [LARGE SCALE GENOMIC DNA]</scope>
    <source>
        <strain evidence="3 4">CCUG 44592</strain>
    </source>
</reference>
<keyword evidence="1" id="KW-0732">Signal</keyword>
<evidence type="ECO:0000313" key="3">
    <source>
        <dbReference type="EMBL" id="PNF60925.1"/>
    </source>
</evidence>